<dbReference type="Gene3D" id="2.20.25.270">
    <property type="match status" value="1"/>
</dbReference>
<dbReference type="RefSeq" id="WP_165108257.1">
    <property type="nucleotide sequence ID" value="NZ_JAAKYA010000077.1"/>
</dbReference>
<evidence type="ECO:0000313" key="2">
    <source>
        <dbReference type="EMBL" id="NGO39943.1"/>
    </source>
</evidence>
<dbReference type="Gene3D" id="1.10.10.1100">
    <property type="entry name" value="BFD-like [2Fe-2S]-binding domain"/>
    <property type="match status" value="1"/>
</dbReference>
<protein>
    <recommendedName>
        <fullName evidence="1">CopZ zinc binding domain-containing protein</fullName>
    </recommendedName>
</protein>
<dbReference type="Pfam" id="PF18423">
    <property type="entry name" value="zf_CopZ"/>
    <property type="match status" value="1"/>
</dbReference>
<dbReference type="Proteomes" id="UP000477311">
    <property type="component" value="Unassembled WGS sequence"/>
</dbReference>
<dbReference type="NCBIfam" id="NF047645">
    <property type="entry name" value="CopZ_Nterm_CC"/>
    <property type="match status" value="1"/>
</dbReference>
<evidence type="ECO:0000259" key="1">
    <source>
        <dbReference type="Pfam" id="PF18423"/>
    </source>
</evidence>
<feature type="domain" description="CopZ zinc binding" evidence="1">
    <location>
        <begin position="24"/>
        <end position="84"/>
    </location>
</feature>
<dbReference type="EMBL" id="JAAKYA010000077">
    <property type="protein sequence ID" value="NGO39943.1"/>
    <property type="molecule type" value="Genomic_DNA"/>
</dbReference>
<reference evidence="2 3" key="1">
    <citation type="submission" date="2020-02" db="EMBL/GenBank/DDBJ databases">
        <title>Draft genome sequence of Limisphaera ngatamarikiensis NGM72.4T, a thermophilic Verrucomicrobia grouped in subdivision 3.</title>
        <authorList>
            <person name="Carere C.R."/>
            <person name="Steen J."/>
            <person name="Hugenholtz P."/>
            <person name="Stott M.B."/>
        </authorList>
    </citation>
    <scope>NUCLEOTIDE SEQUENCE [LARGE SCALE GENOMIC DNA]</scope>
    <source>
        <strain evidence="2 3">NGM72.4</strain>
    </source>
</reference>
<gene>
    <name evidence="2" type="ORF">G4L39_11155</name>
</gene>
<dbReference type="InterPro" id="IPR041854">
    <property type="entry name" value="BFD-like_2Fe2S-bd_dom_sf"/>
</dbReference>
<name>A0A6M1RQL4_9BACT</name>
<accession>A0A6M1RQL4</accession>
<proteinExistence type="predicted"/>
<comment type="caution">
    <text evidence="2">The sequence shown here is derived from an EMBL/GenBank/DDBJ whole genome shotgun (WGS) entry which is preliminary data.</text>
</comment>
<sequence>MSECCSPKSSPAPAEVQPAGPMKAGCPRCGQAGRPVGLRTLKHHVRPEHLRTVEAGQFHFCRTAGCDVVYFNESGIVLTRADVRERIGLKETADPVPLCYCFGFTEKMVLDEIRATGRCTIPQRIAAEVKAGHCACEIRNPQGSCCLGEVTTVVRRLLQQVAGSSPVPDA</sequence>
<dbReference type="InterPro" id="IPR040890">
    <property type="entry name" value="Znf_CopZ"/>
</dbReference>
<keyword evidence="3" id="KW-1185">Reference proteome</keyword>
<dbReference type="CDD" id="cd10141">
    <property type="entry name" value="CopZ-like_Fer2_BFD-like"/>
    <property type="match status" value="1"/>
</dbReference>
<dbReference type="AlphaFoldDB" id="A0A6M1RQL4"/>
<evidence type="ECO:0000313" key="3">
    <source>
        <dbReference type="Proteomes" id="UP000477311"/>
    </source>
</evidence>
<organism evidence="2 3">
    <name type="scientific">Limisphaera ngatamarikiensis</name>
    <dbReference type="NCBI Taxonomy" id="1324935"/>
    <lineage>
        <taxon>Bacteria</taxon>
        <taxon>Pseudomonadati</taxon>
        <taxon>Verrucomicrobiota</taxon>
        <taxon>Verrucomicrobiia</taxon>
        <taxon>Limisphaerales</taxon>
        <taxon>Limisphaeraceae</taxon>
        <taxon>Limisphaera</taxon>
    </lineage>
</organism>